<feature type="compositionally biased region" description="Basic residues" evidence="1">
    <location>
        <begin position="101"/>
        <end position="151"/>
    </location>
</feature>
<organism evidence="2">
    <name type="scientific">viral metagenome</name>
    <dbReference type="NCBI Taxonomy" id="1070528"/>
    <lineage>
        <taxon>unclassified sequences</taxon>
        <taxon>metagenomes</taxon>
        <taxon>organismal metagenomes</taxon>
    </lineage>
</organism>
<name>A0A6C0DZ28_9ZZZZ</name>
<protein>
    <submittedName>
        <fullName evidence="2">Uncharacterized protein</fullName>
    </submittedName>
</protein>
<dbReference type="EMBL" id="MN739695">
    <property type="protein sequence ID" value="QHT21590.1"/>
    <property type="molecule type" value="Genomic_DNA"/>
</dbReference>
<reference evidence="2" key="1">
    <citation type="journal article" date="2020" name="Nature">
        <title>Giant virus diversity and host interactions through global metagenomics.</title>
        <authorList>
            <person name="Schulz F."/>
            <person name="Roux S."/>
            <person name="Paez-Espino D."/>
            <person name="Jungbluth S."/>
            <person name="Walsh D.A."/>
            <person name="Denef V.J."/>
            <person name="McMahon K.D."/>
            <person name="Konstantinidis K.T."/>
            <person name="Eloe-Fadrosh E.A."/>
            <person name="Kyrpides N.C."/>
            <person name="Woyke T."/>
        </authorList>
    </citation>
    <scope>NUCLEOTIDE SEQUENCE</scope>
    <source>
        <strain evidence="2">GVMAG-M-3300023179-103</strain>
    </source>
</reference>
<evidence type="ECO:0000256" key="1">
    <source>
        <dbReference type="SAM" id="MobiDB-lite"/>
    </source>
</evidence>
<accession>A0A6C0DZ28</accession>
<dbReference type="AlphaFoldDB" id="A0A6C0DZ28"/>
<sequence length="151" mass="16406">MSNKSSGKEKGKLLYFENSESKVIHADDKLFCKFYGVKNGVSNKVTIESGKTGGEYTLSVKTGTNAPKVTKHNKKEILAFLKTDPNLAFMTDYISKTSSLTRKKGSKKASKKGSMKGSKKGSKKTKKVSRKKGSKASKKGSKKASKKGSKK</sequence>
<proteinExistence type="predicted"/>
<evidence type="ECO:0000313" key="2">
    <source>
        <dbReference type="EMBL" id="QHT21590.1"/>
    </source>
</evidence>
<feature type="region of interest" description="Disordered" evidence="1">
    <location>
        <begin position="98"/>
        <end position="151"/>
    </location>
</feature>